<dbReference type="AlphaFoldDB" id="A0A164GL47"/>
<dbReference type="STRING" id="35525.A0A164GL47"/>
<dbReference type="PROSITE" id="PS50994">
    <property type="entry name" value="INTEGRASE"/>
    <property type="match status" value="1"/>
</dbReference>
<sequence>EATAEHPETNGLVERVNRTLTLALCAFINAQHNDWDKHLAAEAYAINTARQSTTEITPFELVNGRQPVLPVERLFP</sequence>
<evidence type="ECO:0000313" key="2">
    <source>
        <dbReference type="EMBL" id="KZR99086.1"/>
    </source>
</evidence>
<dbReference type="InterPro" id="IPR052160">
    <property type="entry name" value="Gypsy_RT_Integrase-like"/>
</dbReference>
<dbReference type="InterPro" id="IPR012337">
    <property type="entry name" value="RNaseH-like_sf"/>
</dbReference>
<dbReference type="GO" id="GO:0003676">
    <property type="term" value="F:nucleic acid binding"/>
    <property type="evidence" value="ECO:0007669"/>
    <property type="project" value="InterPro"/>
</dbReference>
<accession>A0A164GL47</accession>
<evidence type="ECO:0000259" key="1">
    <source>
        <dbReference type="PROSITE" id="PS50994"/>
    </source>
</evidence>
<proteinExistence type="predicted"/>
<dbReference type="SUPFAM" id="SSF53098">
    <property type="entry name" value="Ribonuclease H-like"/>
    <property type="match status" value="1"/>
</dbReference>
<keyword evidence="3" id="KW-1185">Reference proteome</keyword>
<organism evidence="2 3">
    <name type="scientific">Daphnia magna</name>
    <dbReference type="NCBI Taxonomy" id="35525"/>
    <lineage>
        <taxon>Eukaryota</taxon>
        <taxon>Metazoa</taxon>
        <taxon>Ecdysozoa</taxon>
        <taxon>Arthropoda</taxon>
        <taxon>Crustacea</taxon>
        <taxon>Branchiopoda</taxon>
        <taxon>Diplostraca</taxon>
        <taxon>Cladocera</taxon>
        <taxon>Anomopoda</taxon>
        <taxon>Daphniidae</taxon>
        <taxon>Daphnia</taxon>
    </lineage>
</organism>
<feature type="non-terminal residue" evidence="2">
    <location>
        <position position="1"/>
    </location>
</feature>
<reference evidence="2 3" key="1">
    <citation type="submission" date="2016-03" db="EMBL/GenBank/DDBJ databases">
        <title>EvidentialGene: Evidence-directed Construction of Genes on Genomes.</title>
        <authorList>
            <person name="Gilbert D.G."/>
            <person name="Choi J.-H."/>
            <person name="Mockaitis K."/>
            <person name="Colbourne J."/>
            <person name="Pfrender M."/>
        </authorList>
    </citation>
    <scope>NUCLEOTIDE SEQUENCE [LARGE SCALE GENOMIC DNA]</scope>
    <source>
        <strain evidence="2 3">Xinb3</strain>
        <tissue evidence="2">Complete organism</tissue>
    </source>
</reference>
<dbReference type="InterPro" id="IPR036397">
    <property type="entry name" value="RNaseH_sf"/>
</dbReference>
<comment type="caution">
    <text evidence="2">The sequence shown here is derived from an EMBL/GenBank/DDBJ whole genome shotgun (WGS) entry which is preliminary data.</text>
</comment>
<evidence type="ECO:0000313" key="3">
    <source>
        <dbReference type="Proteomes" id="UP000076858"/>
    </source>
</evidence>
<dbReference type="Gene3D" id="3.30.420.10">
    <property type="entry name" value="Ribonuclease H-like superfamily/Ribonuclease H"/>
    <property type="match status" value="1"/>
</dbReference>
<dbReference type="InterPro" id="IPR001584">
    <property type="entry name" value="Integrase_cat-core"/>
</dbReference>
<dbReference type="Proteomes" id="UP000076858">
    <property type="component" value="Unassembled WGS sequence"/>
</dbReference>
<gene>
    <name evidence="2" type="ORF">APZ42_005206</name>
</gene>
<feature type="domain" description="Integrase catalytic" evidence="1">
    <location>
        <begin position="1"/>
        <end position="66"/>
    </location>
</feature>
<dbReference type="GO" id="GO:0015074">
    <property type="term" value="P:DNA integration"/>
    <property type="evidence" value="ECO:0007669"/>
    <property type="project" value="InterPro"/>
</dbReference>
<dbReference type="EMBL" id="LRGB01014786">
    <property type="protein sequence ID" value="KZR99086.1"/>
    <property type="molecule type" value="Genomic_DNA"/>
</dbReference>
<name>A0A164GL47_9CRUS</name>
<dbReference type="PANTHER" id="PTHR47266">
    <property type="entry name" value="ENDONUCLEASE-RELATED"/>
    <property type="match status" value="1"/>
</dbReference>
<protein>
    <recommendedName>
        <fullName evidence="1">Integrase catalytic domain-containing protein</fullName>
    </recommendedName>
</protein>